<keyword evidence="4 6" id="KW-0694">RNA-binding</keyword>
<dbReference type="VEuPathDB" id="TrichDB:TRFO_06024"/>
<accession>A0A1J4K6H3</accession>
<keyword evidence="2 6" id="KW-0396">Initiation factor</keyword>
<keyword evidence="3" id="KW-0810">Translation regulation</keyword>
<organism evidence="7 8">
    <name type="scientific">Tritrichomonas foetus</name>
    <dbReference type="NCBI Taxonomy" id="1144522"/>
    <lineage>
        <taxon>Eukaryota</taxon>
        <taxon>Metamonada</taxon>
        <taxon>Parabasalia</taxon>
        <taxon>Tritrichomonadida</taxon>
        <taxon>Tritrichomonadidae</taxon>
        <taxon>Tritrichomonas</taxon>
    </lineage>
</organism>
<keyword evidence="8" id="KW-1185">Reference proteome</keyword>
<dbReference type="PANTHER" id="PTHR11960:SF8">
    <property type="entry name" value="EUKARYOTIC TRANSLATION INITIATION FACTOR 4E1-RELATED"/>
    <property type="match status" value="1"/>
</dbReference>
<evidence type="ECO:0000256" key="2">
    <source>
        <dbReference type="ARBA" id="ARBA00022540"/>
    </source>
</evidence>
<dbReference type="GO" id="GO:0000340">
    <property type="term" value="F:RNA 7-methylguanosine cap binding"/>
    <property type="evidence" value="ECO:0007669"/>
    <property type="project" value="TreeGrafter"/>
</dbReference>
<gene>
    <name evidence="7" type="ORF">TRFO_06024</name>
</gene>
<dbReference type="Proteomes" id="UP000179807">
    <property type="component" value="Unassembled WGS sequence"/>
</dbReference>
<evidence type="ECO:0000313" key="7">
    <source>
        <dbReference type="EMBL" id="OHT05045.1"/>
    </source>
</evidence>
<dbReference type="Gene3D" id="3.30.760.10">
    <property type="entry name" value="RNA Cap, Translation Initiation Factor Eif4e"/>
    <property type="match status" value="1"/>
</dbReference>
<dbReference type="EMBL" id="MLAK01000771">
    <property type="protein sequence ID" value="OHT05045.1"/>
    <property type="molecule type" value="Genomic_DNA"/>
</dbReference>
<dbReference type="RefSeq" id="XP_068358181.1">
    <property type="nucleotide sequence ID" value="XM_068492846.1"/>
</dbReference>
<reference evidence="7" key="1">
    <citation type="submission" date="2016-10" db="EMBL/GenBank/DDBJ databases">
        <authorList>
            <person name="Benchimol M."/>
            <person name="Almeida L.G."/>
            <person name="Vasconcelos A.T."/>
            <person name="Perreira-Neves A."/>
            <person name="Rosa I.A."/>
            <person name="Tasca T."/>
            <person name="Bogo M.R."/>
            <person name="de Souza W."/>
        </authorList>
    </citation>
    <scope>NUCLEOTIDE SEQUENCE [LARGE SCALE GENOMIC DNA]</scope>
    <source>
        <strain evidence="7">K</strain>
    </source>
</reference>
<dbReference type="InterPro" id="IPR023398">
    <property type="entry name" value="TIF_eIF4e-like"/>
</dbReference>
<dbReference type="GO" id="GO:0003743">
    <property type="term" value="F:translation initiation factor activity"/>
    <property type="evidence" value="ECO:0007669"/>
    <property type="project" value="UniProtKB-KW"/>
</dbReference>
<evidence type="ECO:0000256" key="4">
    <source>
        <dbReference type="ARBA" id="ARBA00022884"/>
    </source>
</evidence>
<proteinExistence type="inferred from homology"/>
<comment type="caution">
    <text evidence="7">The sequence shown here is derived from an EMBL/GenBank/DDBJ whole genome shotgun (WGS) entry which is preliminary data.</text>
</comment>
<comment type="similarity">
    <text evidence="1 6">Belongs to the eukaryotic initiation factor 4E family.</text>
</comment>
<dbReference type="GeneID" id="94827550"/>
<name>A0A1J4K6H3_9EUKA</name>
<keyword evidence="5 6" id="KW-0648">Protein biosynthesis</keyword>
<dbReference type="PANTHER" id="PTHR11960">
    <property type="entry name" value="EUKARYOTIC TRANSLATION INITIATION FACTOR 4E RELATED"/>
    <property type="match status" value="1"/>
</dbReference>
<dbReference type="Pfam" id="PF01652">
    <property type="entry name" value="IF4E"/>
    <property type="match status" value="1"/>
</dbReference>
<dbReference type="OrthoDB" id="590761at2759"/>
<dbReference type="InterPro" id="IPR001040">
    <property type="entry name" value="TIF_eIF_4E"/>
</dbReference>
<evidence type="ECO:0000256" key="6">
    <source>
        <dbReference type="RuleBase" id="RU004374"/>
    </source>
</evidence>
<evidence type="ECO:0000256" key="5">
    <source>
        <dbReference type="ARBA" id="ARBA00022917"/>
    </source>
</evidence>
<evidence type="ECO:0000256" key="1">
    <source>
        <dbReference type="ARBA" id="ARBA00009860"/>
    </source>
</evidence>
<evidence type="ECO:0000256" key="3">
    <source>
        <dbReference type="ARBA" id="ARBA00022845"/>
    </source>
</evidence>
<dbReference type="GO" id="GO:0016281">
    <property type="term" value="C:eukaryotic translation initiation factor 4F complex"/>
    <property type="evidence" value="ECO:0007669"/>
    <property type="project" value="TreeGrafter"/>
</dbReference>
<dbReference type="AlphaFoldDB" id="A0A1J4K6H3"/>
<dbReference type="GO" id="GO:0006417">
    <property type="term" value="P:regulation of translation"/>
    <property type="evidence" value="ECO:0007669"/>
    <property type="project" value="UniProtKB-KW"/>
</dbReference>
<protein>
    <submittedName>
        <fullName evidence="7">Eukaryotic initiation factor 4E family protein</fullName>
    </submittedName>
</protein>
<evidence type="ECO:0000313" key="8">
    <source>
        <dbReference type="Proteomes" id="UP000179807"/>
    </source>
</evidence>
<sequence length="182" mass="21007">MSSKPKPSNDGKLFRAWCLWYLIPDRYSMKVTDWNDFLHQLSTFDTIDDMWAALNCIERSAQLPKGCRYYFFKKGVRPVWEDRNNVNGYEISIEHPIAKSKRAKITDRWLDLVLAVAGESISNSDFVNGVEFTVRATTFKISIWTSPCKQNEASAIKNDLSHIVNWKSPIKMTTIQPAPEQQ</sequence>
<dbReference type="SUPFAM" id="SSF55418">
    <property type="entry name" value="eIF4e-like"/>
    <property type="match status" value="1"/>
</dbReference>